<dbReference type="PANTHER" id="PTHR30221">
    <property type="entry name" value="SMALL-CONDUCTANCE MECHANOSENSITIVE CHANNEL"/>
    <property type="match status" value="1"/>
</dbReference>
<evidence type="ECO:0000259" key="10">
    <source>
        <dbReference type="Pfam" id="PF21088"/>
    </source>
</evidence>
<name>A0A330L2J0_9BACT</name>
<dbReference type="InterPro" id="IPR023408">
    <property type="entry name" value="MscS_beta-dom_sf"/>
</dbReference>
<organism evidence="11 12">
    <name type="scientific">Nitrospira lenta</name>
    <dbReference type="NCBI Taxonomy" id="1436998"/>
    <lineage>
        <taxon>Bacteria</taxon>
        <taxon>Pseudomonadati</taxon>
        <taxon>Nitrospirota</taxon>
        <taxon>Nitrospiria</taxon>
        <taxon>Nitrospirales</taxon>
        <taxon>Nitrospiraceae</taxon>
        <taxon>Nitrospira</taxon>
    </lineage>
</organism>
<evidence type="ECO:0000256" key="6">
    <source>
        <dbReference type="ARBA" id="ARBA00023136"/>
    </source>
</evidence>
<evidence type="ECO:0000256" key="1">
    <source>
        <dbReference type="ARBA" id="ARBA00004651"/>
    </source>
</evidence>
<evidence type="ECO:0000256" key="5">
    <source>
        <dbReference type="ARBA" id="ARBA00022989"/>
    </source>
</evidence>
<feature type="transmembrane region" description="Helical" evidence="7">
    <location>
        <begin position="259"/>
        <end position="280"/>
    </location>
</feature>
<comment type="subcellular location">
    <subcellularLocation>
        <location evidence="1">Cell membrane</location>
        <topology evidence="1">Multi-pass membrane protein</topology>
    </subcellularLocation>
</comment>
<accession>A0A330L2J0</accession>
<dbReference type="Pfam" id="PF21088">
    <property type="entry name" value="MS_channel_1st"/>
    <property type="match status" value="1"/>
</dbReference>
<feature type="domain" description="Mechanosensitive ion channel MscS" evidence="8">
    <location>
        <begin position="354"/>
        <end position="419"/>
    </location>
</feature>
<evidence type="ECO:0000256" key="2">
    <source>
        <dbReference type="ARBA" id="ARBA00008017"/>
    </source>
</evidence>
<dbReference type="GO" id="GO:0008381">
    <property type="term" value="F:mechanosensitive monoatomic ion channel activity"/>
    <property type="evidence" value="ECO:0007669"/>
    <property type="project" value="InterPro"/>
</dbReference>
<dbReference type="Proteomes" id="UP000248168">
    <property type="component" value="Unassembled WGS sequence"/>
</dbReference>
<dbReference type="Gene3D" id="2.30.30.60">
    <property type="match status" value="1"/>
</dbReference>
<dbReference type="InterPro" id="IPR011066">
    <property type="entry name" value="MscS_channel_C_sf"/>
</dbReference>
<dbReference type="PANTHER" id="PTHR30221:SF18">
    <property type="entry name" value="SLL0590 PROTEIN"/>
    <property type="match status" value="1"/>
</dbReference>
<dbReference type="AlphaFoldDB" id="A0A330L2J0"/>
<dbReference type="Pfam" id="PF00924">
    <property type="entry name" value="MS_channel_2nd"/>
    <property type="match status" value="1"/>
</dbReference>
<sequence length="561" mass="61855">MRHSVHSYILSIFLLSFLLQPGYAATPTILSSPLPAQSAGAPVTFEETALFELYDHMGPFTPQDRAHAVSKRLTQLAKDSLTPIYPVTAVDRGTTSELVHGDMVVMTVTDLDAQPTAKKRQDLANEYAHIVQEALTRSRDQVTERAFIVNVAWAAADTIVMLLLLVLFHKTFPTVYAKIESWKGTLIQSIKVQHVELLSAGQITAGLTAVIRAIRVAAVLVLLYIYLTTVLGIFPWTRGISAVLFGAVLKTFSTIGDAFATYIPNIVSIIIIAIVTRYIIKLIRLLFTGIERGAITLTEFNREWAQPTYKIVRFLVIVFAAIAIFPYIPGSQSEGFRGISVFLGLLLSLGSAVSISNVIAGVVLTYMHPFRLGDRVKVADTIGDVIETGLLVTRIRTIKNVDITIPNSLVLGNHLINFSSSAKELGLILHTTISIGYDVPWKKIHELLIEAARATTHILPEPSPFVFQTSLDDFYVTYEINAHTTQPNLMASIYAELHQHIQDRFNEAGIEIMSPHFTQVRDGNKSTIPDAYLPSDYHVPGLRIWPISTNEPTTGNSGSKP</sequence>
<protein>
    <submittedName>
        <fullName evidence="11">Putative Small-conductance mechanosensitive channel MscS</fullName>
    </submittedName>
</protein>
<dbReference type="InterPro" id="IPR049278">
    <property type="entry name" value="MS_channel_C"/>
</dbReference>
<feature type="transmembrane region" description="Helical" evidence="7">
    <location>
        <begin position="147"/>
        <end position="168"/>
    </location>
</feature>
<feature type="transmembrane region" description="Helical" evidence="7">
    <location>
        <begin position="311"/>
        <end position="329"/>
    </location>
</feature>
<dbReference type="GO" id="GO:0005886">
    <property type="term" value="C:plasma membrane"/>
    <property type="evidence" value="ECO:0007669"/>
    <property type="project" value="UniProtKB-SubCell"/>
</dbReference>
<evidence type="ECO:0000256" key="4">
    <source>
        <dbReference type="ARBA" id="ARBA00022692"/>
    </source>
</evidence>
<evidence type="ECO:0000313" key="11">
    <source>
        <dbReference type="EMBL" id="SPP63072.1"/>
    </source>
</evidence>
<evidence type="ECO:0000256" key="3">
    <source>
        <dbReference type="ARBA" id="ARBA00022475"/>
    </source>
</evidence>
<dbReference type="InterPro" id="IPR010920">
    <property type="entry name" value="LSM_dom_sf"/>
</dbReference>
<dbReference type="Pfam" id="PF21082">
    <property type="entry name" value="MS_channel_3rd"/>
    <property type="match status" value="1"/>
</dbReference>
<feature type="domain" description="Mechanosensitive ion channel transmembrane helices 2/3" evidence="10">
    <location>
        <begin position="310"/>
        <end position="351"/>
    </location>
</feature>
<dbReference type="Gene3D" id="1.10.287.1260">
    <property type="match status" value="1"/>
</dbReference>
<feature type="transmembrane region" description="Helical" evidence="7">
    <location>
        <begin position="341"/>
        <end position="367"/>
    </location>
</feature>
<dbReference type="InterPro" id="IPR049142">
    <property type="entry name" value="MS_channel_1st"/>
</dbReference>
<dbReference type="InterPro" id="IPR045275">
    <property type="entry name" value="MscS_archaea/bacteria_type"/>
</dbReference>
<comment type="similarity">
    <text evidence="2">Belongs to the MscS (TC 1.A.23) family.</text>
</comment>
<dbReference type="InParanoid" id="A0A330L2J0"/>
<keyword evidence="5 7" id="KW-1133">Transmembrane helix</keyword>
<dbReference type="SUPFAM" id="SSF50182">
    <property type="entry name" value="Sm-like ribonucleoproteins"/>
    <property type="match status" value="1"/>
</dbReference>
<feature type="domain" description="Mechanosensitive ion channel MscS C-terminal" evidence="9">
    <location>
        <begin position="431"/>
        <end position="512"/>
    </location>
</feature>
<proteinExistence type="inferred from homology"/>
<dbReference type="Gene3D" id="3.30.70.100">
    <property type="match status" value="1"/>
</dbReference>
<dbReference type="InterPro" id="IPR006685">
    <property type="entry name" value="MscS_channel_2nd"/>
</dbReference>
<gene>
    <name evidence="11" type="ORF">NITLEN_10158</name>
</gene>
<evidence type="ECO:0000259" key="8">
    <source>
        <dbReference type="Pfam" id="PF00924"/>
    </source>
</evidence>
<evidence type="ECO:0000256" key="7">
    <source>
        <dbReference type="SAM" id="Phobius"/>
    </source>
</evidence>
<dbReference type="RefSeq" id="WP_121987670.1">
    <property type="nucleotide sequence ID" value="NZ_OUNR01000001.1"/>
</dbReference>
<dbReference type="SUPFAM" id="SSF82689">
    <property type="entry name" value="Mechanosensitive channel protein MscS (YggB), C-terminal domain"/>
    <property type="match status" value="1"/>
</dbReference>
<keyword evidence="12" id="KW-1185">Reference proteome</keyword>
<dbReference type="EMBL" id="OUNR01000001">
    <property type="protein sequence ID" value="SPP63072.1"/>
    <property type="molecule type" value="Genomic_DNA"/>
</dbReference>
<keyword evidence="4 7" id="KW-0812">Transmembrane</keyword>
<evidence type="ECO:0000313" key="12">
    <source>
        <dbReference type="Proteomes" id="UP000248168"/>
    </source>
</evidence>
<dbReference type="OrthoDB" id="9780668at2"/>
<reference evidence="12" key="1">
    <citation type="submission" date="2018-04" db="EMBL/GenBank/DDBJ databases">
        <authorList>
            <person name="Lucker S."/>
            <person name="Sakoula D."/>
        </authorList>
    </citation>
    <scope>NUCLEOTIDE SEQUENCE [LARGE SCALE GENOMIC DNA]</scope>
</reference>
<keyword evidence="3" id="KW-1003">Cell membrane</keyword>
<feature type="transmembrane region" description="Helical" evidence="7">
    <location>
        <begin position="216"/>
        <end position="236"/>
    </location>
</feature>
<keyword evidence="6 7" id="KW-0472">Membrane</keyword>
<evidence type="ECO:0000259" key="9">
    <source>
        <dbReference type="Pfam" id="PF21082"/>
    </source>
</evidence>